<dbReference type="EC" id="2.7.11.1" evidence="2"/>
<evidence type="ECO:0000259" key="12">
    <source>
        <dbReference type="PROSITE" id="PS50011"/>
    </source>
</evidence>
<evidence type="ECO:0000256" key="9">
    <source>
        <dbReference type="ARBA" id="ARBA00048679"/>
    </source>
</evidence>
<gene>
    <name evidence="14" type="ORF">WICANDRAFT_25325</name>
</gene>
<dbReference type="GO" id="GO:0035556">
    <property type="term" value="P:intracellular signal transduction"/>
    <property type="evidence" value="ECO:0007669"/>
    <property type="project" value="TreeGrafter"/>
</dbReference>
<comment type="catalytic activity">
    <reaction evidence="8">
        <text>L-threonyl-[protein] + ATP = O-phospho-L-threonyl-[protein] + ADP + H(+)</text>
        <dbReference type="Rhea" id="RHEA:46608"/>
        <dbReference type="Rhea" id="RHEA-COMP:11060"/>
        <dbReference type="Rhea" id="RHEA-COMP:11605"/>
        <dbReference type="ChEBI" id="CHEBI:15378"/>
        <dbReference type="ChEBI" id="CHEBI:30013"/>
        <dbReference type="ChEBI" id="CHEBI:30616"/>
        <dbReference type="ChEBI" id="CHEBI:61977"/>
        <dbReference type="ChEBI" id="CHEBI:456216"/>
        <dbReference type="EC" id="2.7.11.1"/>
    </reaction>
</comment>
<sequence length="1121" mass="122848">MSDQDPDYHINPNYQKSNLLPKVRPSTAGTPTSSGIKKPPTAVPATPRMLRNTSGHQILQAGTTPQRSSSTHRPSGYSTPSGPTSLNNDNTKQTQFHRRSIGEWDFMKTIGAGSMGKVKLARHRRTNEICAIKIIPRAARLYARNHANDPPPVDQKELEKRQKEYEKEIARDKRTIREASLGKILYHPFICRLFEVITMSNHYYMLFEYVSGGQMLDYIVSHGSLKERHARKFVRGIASALDYLHRNNVVHRDLKIENIMISNTGDIKIIDFGLSNFYSNDALLKTYCGSLYFAAPELLSAHPYIGPEVDVWSFGVVLYVLVCGKVPFDDQDVSVLHEKIKKGKVDYPDFLSNEVVSLLSRMLVVNPNKRAGLAEVMSHPWMTRGYEGPPTSFVPHRIPLTLPLDQATITEMANLEFGQNEDQIRNDITQVVSSKLYQDASENWYRNQRAEENVHGGQIDPTTGFHPLVSIYYLVEEMLKRKKAKQSIVDVPQAVKEQPKEITPDTAAGAPTQEKPKVKIETPSQPPVISFPEAAHTSPRATSPPGFPDRQQQLPSTSHATGNDDFLLTQQQKHPKSAAVTDEHSKGFNSILRKFSQRRAHSQRRPPPSHEPTPAVSSVEDPLYHSTGFNHNGNNGAVPMETTDNGVKYDPKHLMSPQQDALVRRVGSLKLTKKSPFDTPEKPTVTDNSLSAPTNKVNKSHNRTVSAYAGPAEALSSGDAKVAPGANASKLPATATKKFHPSARAKSVGHAARRHPSGFVPNEGSENSNALPPLPTDLNDDAFFDDVTLDDYSPTDKPSLVTSNTSSNQQGGARLGELANTELSETQILAEAARAPEGSMPSIEYPRSLFLKGFFSVQTTSTKPLPIIRANVISVLTKLGVKFTEVRGGFICVHTPSIEQPSQVPDVQITKPDDFAQEDQSLKSSKSSSGDSAANQNQETTRVHSLEHTFDQLSTPSSKGGHRRKFSIGGSILGSYRRKNGGSAPPIPPTPVAATRYDSSQMAASPSAGTSNQGASSSHTDYDSSASLDSLNAGEGGSDMLVSSRIEQNKARTPSTSGEKSQHQQQHASSQASKARTPLKFEIHIVKVPLVGLSGVHFKKVLGNTWMYKALAGQILSELNL</sequence>
<evidence type="ECO:0000256" key="4">
    <source>
        <dbReference type="ARBA" id="ARBA00022679"/>
    </source>
</evidence>
<proteinExistence type="inferred from homology"/>
<feature type="region of interest" description="Disordered" evidence="11">
    <location>
        <begin position="496"/>
        <end position="563"/>
    </location>
</feature>
<dbReference type="SUPFAM" id="SSF56112">
    <property type="entry name" value="Protein kinase-like (PK-like)"/>
    <property type="match status" value="1"/>
</dbReference>
<dbReference type="InterPro" id="IPR001772">
    <property type="entry name" value="KA1_dom"/>
</dbReference>
<feature type="region of interest" description="Disordered" evidence="11">
    <location>
        <begin position="1"/>
        <end position="48"/>
    </location>
</feature>
<dbReference type="SUPFAM" id="SSF103243">
    <property type="entry name" value="KA1-like"/>
    <property type="match status" value="1"/>
</dbReference>
<dbReference type="Gene3D" id="1.10.510.10">
    <property type="entry name" value="Transferase(Phosphotransferase) domain 1"/>
    <property type="match status" value="1"/>
</dbReference>
<dbReference type="InterPro" id="IPR017441">
    <property type="entry name" value="Protein_kinase_ATP_BS"/>
</dbReference>
<dbReference type="PROSITE" id="PS50032">
    <property type="entry name" value="KA1"/>
    <property type="match status" value="1"/>
</dbReference>
<dbReference type="EMBL" id="KV454208">
    <property type="protein sequence ID" value="ODQ62734.1"/>
    <property type="molecule type" value="Genomic_DNA"/>
</dbReference>
<evidence type="ECO:0000256" key="5">
    <source>
        <dbReference type="ARBA" id="ARBA00022741"/>
    </source>
</evidence>
<feature type="compositionally biased region" description="Polar residues" evidence="11">
    <location>
        <begin position="61"/>
        <end position="73"/>
    </location>
</feature>
<feature type="compositionally biased region" description="Low complexity" evidence="11">
    <location>
        <begin position="74"/>
        <end position="85"/>
    </location>
</feature>
<dbReference type="AlphaFoldDB" id="A0A1E3PBY9"/>
<dbReference type="InterPro" id="IPR011009">
    <property type="entry name" value="Kinase-like_dom_sf"/>
</dbReference>
<dbReference type="InterPro" id="IPR000719">
    <property type="entry name" value="Prot_kinase_dom"/>
</dbReference>
<keyword evidence="7 10" id="KW-0067">ATP-binding</keyword>
<dbReference type="SMART" id="SM00220">
    <property type="entry name" value="S_TKc"/>
    <property type="match status" value="1"/>
</dbReference>
<feature type="region of interest" description="Disordered" evidence="11">
    <location>
        <begin position="794"/>
        <end position="813"/>
    </location>
</feature>
<dbReference type="STRING" id="683960.A0A1E3PBY9"/>
<feature type="region of interest" description="Disordered" evidence="11">
    <location>
        <begin position="731"/>
        <end position="779"/>
    </location>
</feature>
<keyword evidence="5 10" id="KW-0547">Nucleotide-binding</keyword>
<feature type="region of interest" description="Disordered" evidence="11">
    <location>
        <begin position="61"/>
        <end position="95"/>
    </location>
</feature>
<dbReference type="OrthoDB" id="1928777at2759"/>
<dbReference type="GO" id="GO:0000226">
    <property type="term" value="P:microtubule cytoskeleton organization"/>
    <property type="evidence" value="ECO:0007669"/>
    <property type="project" value="TreeGrafter"/>
</dbReference>
<evidence type="ECO:0000256" key="1">
    <source>
        <dbReference type="ARBA" id="ARBA00010791"/>
    </source>
</evidence>
<feature type="domain" description="Protein kinase" evidence="12">
    <location>
        <begin position="104"/>
        <end position="382"/>
    </location>
</feature>
<dbReference type="GO" id="GO:0004674">
    <property type="term" value="F:protein serine/threonine kinase activity"/>
    <property type="evidence" value="ECO:0007669"/>
    <property type="project" value="UniProtKB-KW"/>
</dbReference>
<evidence type="ECO:0000256" key="10">
    <source>
        <dbReference type="PROSITE-ProRule" id="PRU10141"/>
    </source>
</evidence>
<feature type="domain" description="KA1" evidence="13">
    <location>
        <begin position="1072"/>
        <end position="1121"/>
    </location>
</feature>
<dbReference type="Gene3D" id="3.30.310.80">
    <property type="entry name" value="Kinase associated domain 1, KA1"/>
    <property type="match status" value="1"/>
</dbReference>
<dbReference type="Pfam" id="PF02149">
    <property type="entry name" value="KA1"/>
    <property type="match status" value="1"/>
</dbReference>
<comment type="similarity">
    <text evidence="1">Belongs to the protein kinase superfamily. CAMK Ser/Thr protein kinase family. NIM1 subfamily.</text>
</comment>
<reference evidence="14 15" key="1">
    <citation type="journal article" date="2016" name="Proc. Natl. Acad. Sci. U.S.A.">
        <title>Comparative genomics of biotechnologically important yeasts.</title>
        <authorList>
            <person name="Riley R."/>
            <person name="Haridas S."/>
            <person name="Wolfe K.H."/>
            <person name="Lopes M.R."/>
            <person name="Hittinger C.T."/>
            <person name="Goeker M."/>
            <person name="Salamov A.A."/>
            <person name="Wisecaver J.H."/>
            <person name="Long T.M."/>
            <person name="Calvey C.H."/>
            <person name="Aerts A.L."/>
            <person name="Barry K.W."/>
            <person name="Choi C."/>
            <person name="Clum A."/>
            <person name="Coughlan A.Y."/>
            <person name="Deshpande S."/>
            <person name="Douglass A.P."/>
            <person name="Hanson S.J."/>
            <person name="Klenk H.-P."/>
            <person name="LaButti K.M."/>
            <person name="Lapidus A."/>
            <person name="Lindquist E.A."/>
            <person name="Lipzen A.M."/>
            <person name="Meier-Kolthoff J.P."/>
            <person name="Ohm R.A."/>
            <person name="Otillar R.P."/>
            <person name="Pangilinan J.L."/>
            <person name="Peng Y."/>
            <person name="Rokas A."/>
            <person name="Rosa C.A."/>
            <person name="Scheuner C."/>
            <person name="Sibirny A.A."/>
            <person name="Slot J.C."/>
            <person name="Stielow J.B."/>
            <person name="Sun H."/>
            <person name="Kurtzman C.P."/>
            <person name="Blackwell M."/>
            <person name="Grigoriev I.V."/>
            <person name="Jeffries T.W."/>
        </authorList>
    </citation>
    <scope>NUCLEOTIDE SEQUENCE [LARGE SCALE GENOMIC DNA]</scope>
    <source>
        <strain evidence="15">ATCC 58044 / CBS 1984 / NCYC 433 / NRRL Y-366-8</strain>
    </source>
</reference>
<keyword evidence="4" id="KW-0808">Transferase</keyword>
<dbReference type="GeneID" id="30198375"/>
<feature type="compositionally biased region" description="Polar residues" evidence="11">
    <location>
        <begin position="997"/>
        <end position="1014"/>
    </location>
</feature>
<evidence type="ECO:0000256" key="8">
    <source>
        <dbReference type="ARBA" id="ARBA00047899"/>
    </source>
</evidence>
<feature type="region of interest" description="Disordered" evidence="11">
    <location>
        <begin position="596"/>
        <end position="638"/>
    </location>
</feature>
<feature type="compositionally biased region" description="Polar residues" evidence="11">
    <location>
        <begin position="685"/>
        <end position="697"/>
    </location>
</feature>
<dbReference type="PROSITE" id="PS50011">
    <property type="entry name" value="PROTEIN_KINASE_DOM"/>
    <property type="match status" value="1"/>
</dbReference>
<keyword evidence="15" id="KW-1185">Reference proteome</keyword>
<evidence type="ECO:0000256" key="3">
    <source>
        <dbReference type="ARBA" id="ARBA00022527"/>
    </source>
</evidence>
<dbReference type="Pfam" id="PF00069">
    <property type="entry name" value="Pkinase"/>
    <property type="match status" value="1"/>
</dbReference>
<dbReference type="FunFam" id="1.10.510.10:FF:000571">
    <property type="entry name" value="Maternal embryonic leucine zipper kinase"/>
    <property type="match status" value="1"/>
</dbReference>
<evidence type="ECO:0000256" key="2">
    <source>
        <dbReference type="ARBA" id="ARBA00012513"/>
    </source>
</evidence>
<dbReference type="InterPro" id="IPR028375">
    <property type="entry name" value="KA1/Ssp2_C"/>
</dbReference>
<feature type="region of interest" description="Disordered" evidence="11">
    <location>
        <begin position="673"/>
        <end position="700"/>
    </location>
</feature>
<feature type="compositionally biased region" description="Polar residues" evidence="11">
    <location>
        <begin position="930"/>
        <end position="940"/>
    </location>
</feature>
<feature type="binding site" evidence="10">
    <location>
        <position position="133"/>
    </location>
    <ligand>
        <name>ATP</name>
        <dbReference type="ChEBI" id="CHEBI:30616"/>
    </ligand>
</feature>
<evidence type="ECO:0000259" key="13">
    <source>
        <dbReference type="PROSITE" id="PS50032"/>
    </source>
</evidence>
<feature type="region of interest" description="Disordered" evidence="11">
    <location>
        <begin position="917"/>
        <end position="1075"/>
    </location>
</feature>
<comment type="catalytic activity">
    <reaction evidence="9">
        <text>L-seryl-[protein] + ATP = O-phospho-L-seryl-[protein] + ADP + H(+)</text>
        <dbReference type="Rhea" id="RHEA:17989"/>
        <dbReference type="Rhea" id="RHEA-COMP:9863"/>
        <dbReference type="Rhea" id="RHEA-COMP:11604"/>
        <dbReference type="ChEBI" id="CHEBI:15378"/>
        <dbReference type="ChEBI" id="CHEBI:29999"/>
        <dbReference type="ChEBI" id="CHEBI:30616"/>
        <dbReference type="ChEBI" id="CHEBI:83421"/>
        <dbReference type="ChEBI" id="CHEBI:456216"/>
        <dbReference type="EC" id="2.7.11.1"/>
    </reaction>
</comment>
<dbReference type="CDD" id="cd14077">
    <property type="entry name" value="STKc_Kin1_2"/>
    <property type="match status" value="1"/>
</dbReference>
<protein>
    <recommendedName>
        <fullName evidence="2">non-specific serine/threonine protein kinase</fullName>
        <ecNumber evidence="2">2.7.11.1</ecNumber>
    </recommendedName>
</protein>
<dbReference type="PROSITE" id="PS00108">
    <property type="entry name" value="PROTEIN_KINASE_ST"/>
    <property type="match status" value="1"/>
</dbReference>
<evidence type="ECO:0000313" key="14">
    <source>
        <dbReference type="EMBL" id="ODQ62734.1"/>
    </source>
</evidence>
<evidence type="ECO:0000256" key="11">
    <source>
        <dbReference type="SAM" id="MobiDB-lite"/>
    </source>
</evidence>
<dbReference type="PROSITE" id="PS00107">
    <property type="entry name" value="PROTEIN_KINASE_ATP"/>
    <property type="match status" value="1"/>
</dbReference>
<dbReference type="GO" id="GO:0005524">
    <property type="term" value="F:ATP binding"/>
    <property type="evidence" value="ECO:0007669"/>
    <property type="project" value="UniProtKB-UniRule"/>
</dbReference>
<feature type="compositionally biased region" description="Polar residues" evidence="11">
    <location>
        <begin position="550"/>
        <end position="561"/>
    </location>
</feature>
<organism evidence="14 15">
    <name type="scientific">Wickerhamomyces anomalus (strain ATCC 58044 / CBS 1984 / NCYC 433 / NRRL Y-366-8)</name>
    <name type="common">Yeast</name>
    <name type="synonym">Hansenula anomala</name>
    <dbReference type="NCBI Taxonomy" id="683960"/>
    <lineage>
        <taxon>Eukaryota</taxon>
        <taxon>Fungi</taxon>
        <taxon>Dikarya</taxon>
        <taxon>Ascomycota</taxon>
        <taxon>Saccharomycotina</taxon>
        <taxon>Saccharomycetes</taxon>
        <taxon>Phaffomycetales</taxon>
        <taxon>Wickerhamomycetaceae</taxon>
        <taxon>Wickerhamomyces</taxon>
    </lineage>
</organism>
<feature type="compositionally biased region" description="Low complexity" evidence="11">
    <location>
        <begin position="1063"/>
        <end position="1073"/>
    </location>
</feature>
<feature type="compositionally biased region" description="Low complexity" evidence="11">
    <location>
        <begin position="1015"/>
        <end position="1027"/>
    </location>
</feature>
<feature type="compositionally biased region" description="Basic and acidic residues" evidence="11">
    <location>
        <begin position="941"/>
        <end position="950"/>
    </location>
</feature>
<evidence type="ECO:0000256" key="7">
    <source>
        <dbReference type="ARBA" id="ARBA00022840"/>
    </source>
</evidence>
<dbReference type="InterPro" id="IPR008271">
    <property type="entry name" value="Ser/Thr_kinase_AS"/>
</dbReference>
<dbReference type="PANTHER" id="PTHR24346:SF82">
    <property type="entry name" value="KP78A-RELATED"/>
    <property type="match status" value="1"/>
</dbReference>
<evidence type="ECO:0000256" key="6">
    <source>
        <dbReference type="ARBA" id="ARBA00022777"/>
    </source>
</evidence>
<dbReference type="GO" id="GO:0106310">
    <property type="term" value="F:protein serine kinase activity"/>
    <property type="evidence" value="ECO:0007669"/>
    <property type="project" value="RHEA"/>
</dbReference>
<keyword evidence="6" id="KW-0418">Kinase</keyword>
<feature type="compositionally biased region" description="Polar residues" evidence="11">
    <location>
        <begin position="800"/>
        <end position="811"/>
    </location>
</feature>
<dbReference type="GO" id="GO:0005737">
    <property type="term" value="C:cytoplasm"/>
    <property type="evidence" value="ECO:0007669"/>
    <property type="project" value="TreeGrafter"/>
</dbReference>
<accession>A0A1E3PBY9</accession>
<keyword evidence="3" id="KW-0723">Serine/threonine-protein kinase</keyword>
<dbReference type="RefSeq" id="XP_019041941.1">
    <property type="nucleotide sequence ID" value="XM_019181129.1"/>
</dbReference>
<name>A0A1E3PBY9_WICAA</name>
<dbReference type="PANTHER" id="PTHR24346">
    <property type="entry name" value="MAP/MICROTUBULE AFFINITY-REGULATING KINASE"/>
    <property type="match status" value="1"/>
</dbReference>
<evidence type="ECO:0000313" key="15">
    <source>
        <dbReference type="Proteomes" id="UP000094112"/>
    </source>
</evidence>
<dbReference type="Proteomes" id="UP000094112">
    <property type="component" value="Unassembled WGS sequence"/>
</dbReference>